<accession>A0ABP4B6Y3</accession>
<dbReference type="RefSeq" id="WP_344238603.1">
    <property type="nucleotide sequence ID" value="NZ_BAAAHH010000005.1"/>
</dbReference>
<evidence type="ECO:0000259" key="1">
    <source>
        <dbReference type="Pfam" id="PF04149"/>
    </source>
</evidence>
<gene>
    <name evidence="2" type="ORF">GCM10009550_17240</name>
</gene>
<proteinExistence type="predicted"/>
<organism evidence="2 3">
    <name type="scientific">Actinocorallia libanotica</name>
    <dbReference type="NCBI Taxonomy" id="46162"/>
    <lineage>
        <taxon>Bacteria</taxon>
        <taxon>Bacillati</taxon>
        <taxon>Actinomycetota</taxon>
        <taxon>Actinomycetes</taxon>
        <taxon>Streptosporangiales</taxon>
        <taxon>Thermomonosporaceae</taxon>
        <taxon>Actinocorallia</taxon>
    </lineage>
</organism>
<dbReference type="Proteomes" id="UP001500665">
    <property type="component" value="Unassembled WGS sequence"/>
</dbReference>
<dbReference type="Pfam" id="PF04149">
    <property type="entry name" value="DUF397"/>
    <property type="match status" value="1"/>
</dbReference>
<name>A0ABP4B6Y3_9ACTN</name>
<comment type="caution">
    <text evidence="2">The sequence shown here is derived from an EMBL/GenBank/DDBJ whole genome shotgun (WGS) entry which is preliminary data.</text>
</comment>
<evidence type="ECO:0000313" key="3">
    <source>
        <dbReference type="Proteomes" id="UP001500665"/>
    </source>
</evidence>
<sequence>MTTTHVWRKSSHSGAENLCVELAALPARLGIRDGKNPERGHLALSGRRAASFLARVKSGY</sequence>
<keyword evidence="3" id="KW-1185">Reference proteome</keyword>
<protein>
    <recommendedName>
        <fullName evidence="1">DUF397 domain-containing protein</fullName>
    </recommendedName>
</protein>
<evidence type="ECO:0000313" key="2">
    <source>
        <dbReference type="EMBL" id="GAA0944360.1"/>
    </source>
</evidence>
<dbReference type="EMBL" id="BAAAHH010000005">
    <property type="protein sequence ID" value="GAA0944360.1"/>
    <property type="molecule type" value="Genomic_DNA"/>
</dbReference>
<reference evidence="3" key="1">
    <citation type="journal article" date="2019" name="Int. J. Syst. Evol. Microbiol.">
        <title>The Global Catalogue of Microorganisms (GCM) 10K type strain sequencing project: providing services to taxonomists for standard genome sequencing and annotation.</title>
        <authorList>
            <consortium name="The Broad Institute Genomics Platform"/>
            <consortium name="The Broad Institute Genome Sequencing Center for Infectious Disease"/>
            <person name="Wu L."/>
            <person name="Ma J."/>
        </authorList>
    </citation>
    <scope>NUCLEOTIDE SEQUENCE [LARGE SCALE GENOMIC DNA]</scope>
    <source>
        <strain evidence="3">JCM 10696</strain>
    </source>
</reference>
<feature type="domain" description="DUF397" evidence="1">
    <location>
        <begin position="6"/>
        <end position="57"/>
    </location>
</feature>
<dbReference type="InterPro" id="IPR007278">
    <property type="entry name" value="DUF397"/>
</dbReference>